<accession>A0A3S1B152</accession>
<comment type="caution">
    <text evidence="1">The sequence shown here is derived from an EMBL/GenBank/DDBJ whole genome shotgun (WGS) entry which is preliminary data.</text>
</comment>
<dbReference type="Proteomes" id="UP000271974">
    <property type="component" value="Unassembled WGS sequence"/>
</dbReference>
<sequence>MKLFKYSFVENRVRFTCIVLFHLSNPLNAISFINNVSIRYPFKSNEDPSLSTSFHALSVIYRNTVAISNSVDAAFASSECNVPTTLDLAYLRYSREVSSAFFNNRSSCQSLSSQILPQCIGIVEPSKEQKKPTLN</sequence>
<reference evidence="1 2" key="1">
    <citation type="submission" date="2019-01" db="EMBL/GenBank/DDBJ databases">
        <title>A draft genome assembly of the solar-powered sea slug Elysia chlorotica.</title>
        <authorList>
            <person name="Cai H."/>
            <person name="Li Q."/>
            <person name="Fang X."/>
            <person name="Li J."/>
            <person name="Curtis N.E."/>
            <person name="Altenburger A."/>
            <person name="Shibata T."/>
            <person name="Feng M."/>
            <person name="Maeda T."/>
            <person name="Schwartz J.A."/>
            <person name="Shigenobu S."/>
            <person name="Lundholm N."/>
            <person name="Nishiyama T."/>
            <person name="Yang H."/>
            <person name="Hasebe M."/>
            <person name="Li S."/>
            <person name="Pierce S.K."/>
            <person name="Wang J."/>
        </authorList>
    </citation>
    <scope>NUCLEOTIDE SEQUENCE [LARGE SCALE GENOMIC DNA]</scope>
    <source>
        <strain evidence="1">EC2010</strain>
        <tissue evidence="1">Whole organism of an adult</tissue>
    </source>
</reference>
<evidence type="ECO:0000313" key="1">
    <source>
        <dbReference type="EMBL" id="RUS72410.1"/>
    </source>
</evidence>
<dbReference type="AlphaFoldDB" id="A0A3S1B152"/>
<evidence type="ECO:0000313" key="2">
    <source>
        <dbReference type="Proteomes" id="UP000271974"/>
    </source>
</evidence>
<keyword evidence="2" id="KW-1185">Reference proteome</keyword>
<proteinExistence type="predicted"/>
<protein>
    <submittedName>
        <fullName evidence="1">Uncharacterized protein</fullName>
    </submittedName>
</protein>
<gene>
    <name evidence="1" type="ORF">EGW08_019828</name>
</gene>
<organism evidence="1 2">
    <name type="scientific">Elysia chlorotica</name>
    <name type="common">Eastern emerald elysia</name>
    <name type="synonym">Sea slug</name>
    <dbReference type="NCBI Taxonomy" id="188477"/>
    <lineage>
        <taxon>Eukaryota</taxon>
        <taxon>Metazoa</taxon>
        <taxon>Spiralia</taxon>
        <taxon>Lophotrochozoa</taxon>
        <taxon>Mollusca</taxon>
        <taxon>Gastropoda</taxon>
        <taxon>Heterobranchia</taxon>
        <taxon>Euthyneura</taxon>
        <taxon>Panpulmonata</taxon>
        <taxon>Sacoglossa</taxon>
        <taxon>Placobranchoidea</taxon>
        <taxon>Plakobranchidae</taxon>
        <taxon>Elysia</taxon>
    </lineage>
</organism>
<name>A0A3S1B152_ELYCH</name>
<dbReference type="EMBL" id="RQTK01001071">
    <property type="protein sequence ID" value="RUS72410.1"/>
    <property type="molecule type" value="Genomic_DNA"/>
</dbReference>